<proteinExistence type="predicted"/>
<organism evidence="1 2">
    <name type="scientific">Streptomyces macrosporus</name>
    <dbReference type="NCBI Taxonomy" id="44032"/>
    <lineage>
        <taxon>Bacteria</taxon>
        <taxon>Bacillati</taxon>
        <taxon>Actinomycetota</taxon>
        <taxon>Actinomycetes</taxon>
        <taxon>Kitasatosporales</taxon>
        <taxon>Streptomycetaceae</taxon>
        <taxon>Streptomyces</taxon>
    </lineage>
</organism>
<sequence>MTPAFRTRVAVLSPAGVRVTVVRTAPPPHRSAVTAPFADVHVCADPDRREDGRWHEYADVLGGSRPLPVRRAERRVVGVLDRHPGCLVAAVPRADGGCVAGVRGGRLLVALPVGGVVPSVRQWVAFASLLHSWLVAGYSVDALRTVVLDGGAGAGHGGAGAARVRVVRL</sequence>
<dbReference type="RefSeq" id="WP_344321749.1">
    <property type="nucleotide sequence ID" value="NZ_BAAASZ010000017.1"/>
</dbReference>
<protein>
    <submittedName>
        <fullName evidence="1">Uncharacterized protein</fullName>
    </submittedName>
</protein>
<name>A0ABN3JPF7_9ACTN</name>
<dbReference type="Proteomes" id="UP001501638">
    <property type="component" value="Unassembled WGS sequence"/>
</dbReference>
<reference evidence="1 2" key="1">
    <citation type="journal article" date="2019" name="Int. J. Syst. Evol. Microbiol.">
        <title>The Global Catalogue of Microorganisms (GCM) 10K type strain sequencing project: providing services to taxonomists for standard genome sequencing and annotation.</title>
        <authorList>
            <consortium name="The Broad Institute Genomics Platform"/>
            <consortium name="The Broad Institute Genome Sequencing Center for Infectious Disease"/>
            <person name="Wu L."/>
            <person name="Ma J."/>
        </authorList>
    </citation>
    <scope>NUCLEOTIDE SEQUENCE [LARGE SCALE GENOMIC DNA]</scope>
    <source>
        <strain evidence="1 2">JCM 6305</strain>
    </source>
</reference>
<comment type="caution">
    <text evidence="1">The sequence shown here is derived from an EMBL/GenBank/DDBJ whole genome shotgun (WGS) entry which is preliminary data.</text>
</comment>
<gene>
    <name evidence="1" type="ORF">GCM10010405_19420</name>
</gene>
<evidence type="ECO:0000313" key="2">
    <source>
        <dbReference type="Proteomes" id="UP001501638"/>
    </source>
</evidence>
<evidence type="ECO:0000313" key="1">
    <source>
        <dbReference type="EMBL" id="GAA2436369.1"/>
    </source>
</evidence>
<accession>A0ABN3JPF7</accession>
<keyword evidence="2" id="KW-1185">Reference proteome</keyword>
<dbReference type="EMBL" id="BAAASZ010000017">
    <property type="protein sequence ID" value="GAA2436369.1"/>
    <property type="molecule type" value="Genomic_DNA"/>
</dbReference>